<dbReference type="AlphaFoldDB" id="A0A412BPD9"/>
<evidence type="ECO:0000313" key="2">
    <source>
        <dbReference type="EMBL" id="RHG78760.1"/>
    </source>
</evidence>
<evidence type="ECO:0000313" key="3">
    <source>
        <dbReference type="Proteomes" id="UP000283981"/>
    </source>
</evidence>
<dbReference type="EMBL" id="QRIS01000050">
    <property type="protein sequence ID" value="RHG78760.1"/>
    <property type="molecule type" value="Genomic_DNA"/>
</dbReference>
<evidence type="ECO:0000313" key="4">
    <source>
        <dbReference type="Proteomes" id="UP000286137"/>
    </source>
</evidence>
<dbReference type="Proteomes" id="UP000283981">
    <property type="component" value="Unassembled WGS sequence"/>
</dbReference>
<dbReference type="EMBL" id="QRTJ01000062">
    <property type="protein sequence ID" value="RGQ59090.1"/>
    <property type="molecule type" value="Genomic_DNA"/>
</dbReference>
<protein>
    <submittedName>
        <fullName evidence="1">Uncharacterized protein</fullName>
    </submittedName>
</protein>
<proteinExistence type="predicted"/>
<sequence>MFSAVEFLTSKRGQSCCVERNYVRRLYDYFTLSEDVSQNKAEAQKIDVSYITNWEKLHDSFVERKRPEDLMICFLSGPEPDNDFQELINLGILPQNIWGFESNNQAYKKAIATYEQGEYPQPRILKQNIETFFQQTPKKFDIVYIDACGSVPSTQHALRCVSTLCQNHRLNSPGVIVTNFSMPDITKESVDDYYEIVSQYLFFKKYPSLEIKIDGNGISNLEYCKVFEEVTKNFELYYGEFLSAVLRDIPAVIIPLQRIAQNPYLNQLFDLTDLNRDNEDFINISNGNSVAKYFFTVRKLLQCGLLSEKSQCFLGEIGNYEELLRGLKIIVLLRRGKIKLKEDVQKIKEYFELERNLYQFLDKPHSNLFFDIVLNQLAYPMHNNILHNKRFQYIAKENCMFTDVTVYDECRYLYEWLPGLHQIVSSFENTSWQYVFRFALDGLVKMRQNYNNEFFFQGSIVSNTVEEFSSKKLRDRIIVD</sequence>
<reference evidence="3 4" key="1">
    <citation type="submission" date="2018-08" db="EMBL/GenBank/DDBJ databases">
        <title>A genome reference for cultivated species of the human gut microbiota.</title>
        <authorList>
            <person name="Zou Y."/>
            <person name="Xue W."/>
            <person name="Luo G."/>
        </authorList>
    </citation>
    <scope>NUCLEOTIDE SEQUENCE [LARGE SCALE GENOMIC DNA]</scope>
    <source>
        <strain evidence="1 4">AF27-4BH</strain>
        <strain evidence="2 3">AM21-18</strain>
    </source>
</reference>
<dbReference type="InterPro" id="IPR029063">
    <property type="entry name" value="SAM-dependent_MTases_sf"/>
</dbReference>
<accession>A0A412BPD9</accession>
<dbReference type="SUPFAM" id="SSF53335">
    <property type="entry name" value="S-adenosyl-L-methionine-dependent methyltransferases"/>
    <property type="match status" value="1"/>
</dbReference>
<evidence type="ECO:0000313" key="1">
    <source>
        <dbReference type="EMBL" id="RGQ59090.1"/>
    </source>
</evidence>
<organism evidence="1 4">
    <name type="scientific">Mediterraneibacter gnavus</name>
    <name type="common">Ruminococcus gnavus</name>
    <dbReference type="NCBI Taxonomy" id="33038"/>
    <lineage>
        <taxon>Bacteria</taxon>
        <taxon>Bacillati</taxon>
        <taxon>Bacillota</taxon>
        <taxon>Clostridia</taxon>
        <taxon>Lachnospirales</taxon>
        <taxon>Lachnospiraceae</taxon>
        <taxon>Mediterraneibacter</taxon>
    </lineage>
</organism>
<dbReference type="Proteomes" id="UP000286137">
    <property type="component" value="Unassembled WGS sequence"/>
</dbReference>
<gene>
    <name evidence="2" type="ORF">DW243_17230</name>
    <name evidence="1" type="ORF">DWY88_17025</name>
</gene>
<name>A0A412BPD9_MEDGN</name>
<comment type="caution">
    <text evidence="1">The sequence shown here is derived from an EMBL/GenBank/DDBJ whole genome shotgun (WGS) entry which is preliminary data.</text>
</comment>